<dbReference type="SUPFAM" id="SSF53448">
    <property type="entry name" value="Nucleotide-diphospho-sugar transferases"/>
    <property type="match status" value="1"/>
</dbReference>
<protein>
    <recommendedName>
        <fullName evidence="6">Glycosyltransferase</fullName>
    </recommendedName>
</protein>
<dbReference type="Gene3D" id="3.90.550.10">
    <property type="entry name" value="Spore Coat Polysaccharide Biosynthesis Protein SpsA, Chain A"/>
    <property type="match status" value="1"/>
</dbReference>
<evidence type="ECO:0000259" key="3">
    <source>
        <dbReference type="Pfam" id="PF13439"/>
    </source>
</evidence>
<dbReference type="EMBL" id="BAABDS010000032">
    <property type="protein sequence ID" value="GAA3712714.1"/>
    <property type="molecule type" value="Genomic_DNA"/>
</dbReference>
<evidence type="ECO:0000259" key="1">
    <source>
        <dbReference type="Pfam" id="PF00534"/>
    </source>
</evidence>
<dbReference type="Pfam" id="PF00534">
    <property type="entry name" value="Glycos_transf_1"/>
    <property type="match status" value="1"/>
</dbReference>
<dbReference type="InterPro" id="IPR028098">
    <property type="entry name" value="Glyco_trans_4-like_N"/>
</dbReference>
<dbReference type="SUPFAM" id="SSF53756">
    <property type="entry name" value="UDP-Glycosyltransferase/glycogen phosphorylase"/>
    <property type="match status" value="1"/>
</dbReference>
<keyword evidence="5" id="KW-1185">Reference proteome</keyword>
<dbReference type="RefSeq" id="WP_344964716.1">
    <property type="nucleotide sequence ID" value="NZ_BAABDS010000032.1"/>
</dbReference>
<dbReference type="Proteomes" id="UP001501479">
    <property type="component" value="Unassembled WGS sequence"/>
</dbReference>
<gene>
    <name evidence="4" type="ORF">GCM10022421_19980</name>
</gene>
<dbReference type="Gene3D" id="3.40.50.2000">
    <property type="entry name" value="Glycogen Phosphorylase B"/>
    <property type="match status" value="2"/>
</dbReference>
<evidence type="ECO:0000259" key="2">
    <source>
        <dbReference type="Pfam" id="PF00535"/>
    </source>
</evidence>
<sequence length="946" mass="105952">MTISVFNTAIDEPAYRALFNANWYLDHYKDVAAAGMDPWQHFIRHGMSEQRLPCPVAALSLEEQLWQGHASALEPLQALARQQGLEGAVAGWVLGRWHSAHGDHALAEPLLWHFFSEPAARLVVRHAGPCLLLFSALWHQNKTSEAASWLANPHWPEVADQALARLMLPQHHRLTTLNRFFQAHALCPVELQNPNAGLMLDNLAAHTVPAVQRRHWWQRQPLVTVIMPCYNAEATIATALRSLQQQSWQNLEILVVDDASTDGSANLVAHLSAQDPRISLLRHSTNQGAYAARNTALAVAKGHFITIHDGDDWSHPQKIERQAAGLYASKRAVASVSHWVRCTPEVNVTPWRQEESWVYRNVSSLMFRRVVLRKLGFWDKVSVNADTEYYYRILKRFGTAAITEVMPGIPLAFGRVDDQSLTQQSHSHLRTQYLENGLRRRYHEAAQQWHNTAAARNLYLSQAPGQRPFSAPAPMCRGTEEQKAHNLALLAQQSGLFDAAWYLRRYPDVAAAGMDPWLHYLRHGYKEGRDPGPGFSGSGYQWAEPRAQGKNPLLHLLSTDQAVGYTLPIHQGRLTWQPGRPSLLLCAHQVTEQCYGAERSFIDVLQALSALPFNLVVTLPSAIAAGYVEQIKELSHRVVILPYHWWQAGRTVETETVSQFAELIRQFNITLVYCNTLTLLEPLLAAKETSVPSITHVRELPEHDAPLCEALQCQPEQIRQHLLQHSDFFIANSQVVANYLNAPERVCIIPNIIESARFDLPLPRCARLQLGMISSNLPKKGLHDFVRLAALLHEQGVTVDCVLIGPENEHTRALFIEQAPPANLRFAGYLPSPQEAIGQLDVLVNLSHFQESFGRSVLEAMAASRPVICYDWGALPELVVHGKCGFLIPMGDVKQVAEYATLLASDKAMRISMGLAGKARAQELYSPVVMQQVMEALFKARLGNNF</sequence>
<proteinExistence type="predicted"/>
<feature type="domain" description="Glycosyl transferase family 1" evidence="1">
    <location>
        <begin position="772"/>
        <end position="918"/>
    </location>
</feature>
<evidence type="ECO:0000313" key="5">
    <source>
        <dbReference type="Proteomes" id="UP001501479"/>
    </source>
</evidence>
<dbReference type="PANTHER" id="PTHR22916">
    <property type="entry name" value="GLYCOSYLTRANSFERASE"/>
    <property type="match status" value="1"/>
</dbReference>
<dbReference type="CDD" id="cd00761">
    <property type="entry name" value="Glyco_tranf_GTA_type"/>
    <property type="match status" value="1"/>
</dbReference>
<dbReference type="CDD" id="cd03801">
    <property type="entry name" value="GT4_PimA-like"/>
    <property type="match status" value="1"/>
</dbReference>
<dbReference type="Pfam" id="PF13439">
    <property type="entry name" value="Glyco_transf_4"/>
    <property type="match status" value="1"/>
</dbReference>
<feature type="domain" description="Glycosyltransferase 2-like" evidence="2">
    <location>
        <begin position="224"/>
        <end position="354"/>
    </location>
</feature>
<dbReference type="InterPro" id="IPR029044">
    <property type="entry name" value="Nucleotide-diphossugar_trans"/>
</dbReference>
<evidence type="ECO:0008006" key="6">
    <source>
        <dbReference type="Google" id="ProtNLM"/>
    </source>
</evidence>
<dbReference type="InterPro" id="IPR001296">
    <property type="entry name" value="Glyco_trans_1"/>
</dbReference>
<organism evidence="4 5">
    <name type="scientific">Oceanisphaera sediminis</name>
    <dbReference type="NCBI Taxonomy" id="981381"/>
    <lineage>
        <taxon>Bacteria</taxon>
        <taxon>Pseudomonadati</taxon>
        <taxon>Pseudomonadota</taxon>
        <taxon>Gammaproteobacteria</taxon>
        <taxon>Aeromonadales</taxon>
        <taxon>Aeromonadaceae</taxon>
        <taxon>Oceanisphaera</taxon>
    </lineage>
</organism>
<name>A0ABP7E674_9GAMM</name>
<evidence type="ECO:0000313" key="4">
    <source>
        <dbReference type="EMBL" id="GAA3712714.1"/>
    </source>
</evidence>
<comment type="caution">
    <text evidence="4">The sequence shown here is derived from an EMBL/GenBank/DDBJ whole genome shotgun (WGS) entry which is preliminary data.</text>
</comment>
<dbReference type="PANTHER" id="PTHR22916:SF3">
    <property type="entry name" value="UDP-GLCNAC:BETAGAL BETA-1,3-N-ACETYLGLUCOSAMINYLTRANSFERASE-LIKE PROTEIN 1"/>
    <property type="match status" value="1"/>
</dbReference>
<feature type="domain" description="Glycosyltransferase subfamily 4-like N-terminal" evidence="3">
    <location>
        <begin position="596"/>
        <end position="755"/>
    </location>
</feature>
<dbReference type="Pfam" id="PF00535">
    <property type="entry name" value="Glycos_transf_2"/>
    <property type="match status" value="1"/>
</dbReference>
<accession>A0ABP7E674</accession>
<reference evidence="5" key="1">
    <citation type="journal article" date="2019" name="Int. J. Syst. Evol. Microbiol.">
        <title>The Global Catalogue of Microorganisms (GCM) 10K type strain sequencing project: providing services to taxonomists for standard genome sequencing and annotation.</title>
        <authorList>
            <consortium name="The Broad Institute Genomics Platform"/>
            <consortium name="The Broad Institute Genome Sequencing Center for Infectious Disease"/>
            <person name="Wu L."/>
            <person name="Ma J."/>
        </authorList>
    </citation>
    <scope>NUCLEOTIDE SEQUENCE [LARGE SCALE GENOMIC DNA]</scope>
    <source>
        <strain evidence="5">JCM 17329</strain>
    </source>
</reference>
<dbReference type="InterPro" id="IPR001173">
    <property type="entry name" value="Glyco_trans_2-like"/>
</dbReference>